<dbReference type="GO" id="GO:0046872">
    <property type="term" value="F:metal ion binding"/>
    <property type="evidence" value="ECO:0007669"/>
    <property type="project" value="UniProtKB-KW"/>
</dbReference>
<reference evidence="3" key="2">
    <citation type="submission" date="2020-08" db="EMBL/GenBank/DDBJ databases">
        <authorList>
            <person name="Chen M."/>
            <person name="Teng W."/>
            <person name="Zhao L."/>
            <person name="Hu C."/>
            <person name="Zhou Y."/>
            <person name="Han B."/>
            <person name="Song L."/>
            <person name="Shu W."/>
        </authorList>
    </citation>
    <scope>NUCLEOTIDE SEQUENCE</scope>
    <source>
        <strain evidence="3">FACHB-1277</strain>
    </source>
</reference>
<dbReference type="AlphaFoldDB" id="A0A926Z836"/>
<sequence>MLTAVFFVTHGSSDRRSWLNLQNLVAIAQSPEYRTKYPEIAIIGGGCLEGQAQTLSQQLEAFVQTFDTVTQSPIPNPQSPISQILIMPLFLLSGLHVSEDIPVEVAIADANLQTKLTESCPKLAIAPHLGTDPQIPQLIAQRFANVETDAARMLIAHGSRRPGANQVIEDLAHHARAIAAYWSVEPKIDVQIEKLIGQGYRKIYALPYFLTEGGITEAIAQKLDSYSDRLQIHQLPVPLSDHEIIDLALTKLATNVR</sequence>
<name>A0A926Z836_9CYAN</name>
<dbReference type="Proteomes" id="UP000631421">
    <property type="component" value="Unassembled WGS sequence"/>
</dbReference>
<evidence type="ECO:0000313" key="4">
    <source>
        <dbReference type="Proteomes" id="UP000631421"/>
    </source>
</evidence>
<dbReference type="EMBL" id="JACJPY010000030">
    <property type="protein sequence ID" value="MBD2150634.1"/>
    <property type="molecule type" value="Genomic_DNA"/>
</dbReference>
<dbReference type="Pfam" id="PF01903">
    <property type="entry name" value="CbiX"/>
    <property type="match status" value="2"/>
</dbReference>
<proteinExistence type="predicted"/>
<dbReference type="InterPro" id="IPR002762">
    <property type="entry name" value="CbiX-like"/>
</dbReference>
<dbReference type="Gene3D" id="3.40.50.1400">
    <property type="match status" value="2"/>
</dbReference>
<dbReference type="PANTHER" id="PTHR33542">
    <property type="entry name" value="SIROHYDROCHLORIN FERROCHELATASE, CHLOROPLASTIC"/>
    <property type="match status" value="1"/>
</dbReference>
<accession>A0A926Z836</accession>
<reference evidence="3" key="1">
    <citation type="journal article" date="2015" name="ISME J.">
        <title>Draft Genome Sequence of Streptomyces incarnatus NRRL8089, which Produces the Nucleoside Antibiotic Sinefungin.</title>
        <authorList>
            <person name="Oshima K."/>
            <person name="Hattori M."/>
            <person name="Shimizu H."/>
            <person name="Fukuda K."/>
            <person name="Nemoto M."/>
            <person name="Inagaki K."/>
            <person name="Tamura T."/>
        </authorList>
    </citation>
    <scope>NUCLEOTIDE SEQUENCE</scope>
    <source>
        <strain evidence="3">FACHB-1277</strain>
    </source>
</reference>
<keyword evidence="1" id="KW-0479">Metal-binding</keyword>
<protein>
    <submittedName>
        <fullName evidence="3">Sirohydrochlorin chelatase</fullName>
    </submittedName>
</protein>
<gene>
    <name evidence="3" type="ORF">H6F44_10955</name>
</gene>
<keyword evidence="4" id="KW-1185">Reference proteome</keyword>
<dbReference type="PANTHER" id="PTHR33542:SF3">
    <property type="entry name" value="SIROHYDROCHLORIN FERROCHELATASE, CHLOROPLASTIC"/>
    <property type="match status" value="1"/>
</dbReference>
<evidence type="ECO:0000313" key="3">
    <source>
        <dbReference type="EMBL" id="MBD2150634.1"/>
    </source>
</evidence>
<dbReference type="RefSeq" id="WP_190350998.1">
    <property type="nucleotide sequence ID" value="NZ_JACJPY010000030.1"/>
</dbReference>
<evidence type="ECO:0000256" key="1">
    <source>
        <dbReference type="ARBA" id="ARBA00022723"/>
    </source>
</evidence>
<dbReference type="GO" id="GO:0016829">
    <property type="term" value="F:lyase activity"/>
    <property type="evidence" value="ECO:0007669"/>
    <property type="project" value="UniProtKB-KW"/>
</dbReference>
<organism evidence="3 4">
    <name type="scientific">Pseudanabaena cinerea FACHB-1277</name>
    <dbReference type="NCBI Taxonomy" id="2949581"/>
    <lineage>
        <taxon>Bacteria</taxon>
        <taxon>Bacillati</taxon>
        <taxon>Cyanobacteriota</taxon>
        <taxon>Cyanophyceae</taxon>
        <taxon>Pseudanabaenales</taxon>
        <taxon>Pseudanabaenaceae</taxon>
        <taxon>Pseudanabaena</taxon>
        <taxon>Pseudanabaena cinerea</taxon>
    </lineage>
</organism>
<keyword evidence="2" id="KW-0456">Lyase</keyword>
<comment type="caution">
    <text evidence="3">The sequence shown here is derived from an EMBL/GenBank/DDBJ whole genome shotgun (WGS) entry which is preliminary data.</text>
</comment>
<evidence type="ECO:0000256" key="2">
    <source>
        <dbReference type="ARBA" id="ARBA00023239"/>
    </source>
</evidence>
<dbReference type="SUPFAM" id="SSF53800">
    <property type="entry name" value="Chelatase"/>
    <property type="match status" value="1"/>
</dbReference>
<dbReference type="InterPro" id="IPR050963">
    <property type="entry name" value="Sirohydro_Cobaltochel/CbiX"/>
</dbReference>